<dbReference type="Proteomes" id="UP000192578">
    <property type="component" value="Unassembled WGS sequence"/>
</dbReference>
<sequence>MVVVNAQTPLFVHGKKSFTVTEEDLSTTPRMSGRCIMTTDALSMEKMKNSTGMAEKLLWLGTWISTDLAVAVKILSRCRKNLDLFLKKILTEDESWM</sequence>
<gene>
    <name evidence="1" type="ORF">BV898_01119</name>
</gene>
<organism evidence="1 2">
    <name type="scientific">Hypsibius exemplaris</name>
    <name type="common">Freshwater tardigrade</name>
    <dbReference type="NCBI Taxonomy" id="2072580"/>
    <lineage>
        <taxon>Eukaryota</taxon>
        <taxon>Metazoa</taxon>
        <taxon>Ecdysozoa</taxon>
        <taxon>Tardigrada</taxon>
        <taxon>Eutardigrada</taxon>
        <taxon>Parachela</taxon>
        <taxon>Hypsibioidea</taxon>
        <taxon>Hypsibiidae</taxon>
        <taxon>Hypsibius</taxon>
    </lineage>
</organism>
<accession>A0A1W0XBL0</accession>
<dbReference type="EMBL" id="MTYJ01000004">
    <property type="protein sequence ID" value="OQV24905.1"/>
    <property type="molecule type" value="Genomic_DNA"/>
</dbReference>
<dbReference type="AlphaFoldDB" id="A0A1W0XBL0"/>
<keyword evidence="2" id="KW-1185">Reference proteome</keyword>
<evidence type="ECO:0000313" key="2">
    <source>
        <dbReference type="Proteomes" id="UP000192578"/>
    </source>
</evidence>
<reference evidence="2" key="1">
    <citation type="submission" date="2017-01" db="EMBL/GenBank/DDBJ databases">
        <title>Comparative genomics of anhydrobiosis in the tardigrade Hypsibius dujardini.</title>
        <authorList>
            <person name="Yoshida Y."/>
            <person name="Koutsovoulos G."/>
            <person name="Laetsch D."/>
            <person name="Stevens L."/>
            <person name="Kumar S."/>
            <person name="Horikawa D."/>
            <person name="Ishino K."/>
            <person name="Komine S."/>
            <person name="Tomita M."/>
            <person name="Blaxter M."/>
            <person name="Arakawa K."/>
        </authorList>
    </citation>
    <scope>NUCLEOTIDE SEQUENCE [LARGE SCALE GENOMIC DNA]</scope>
    <source>
        <strain evidence="2">Z151</strain>
    </source>
</reference>
<proteinExistence type="predicted"/>
<evidence type="ECO:0000313" key="1">
    <source>
        <dbReference type="EMBL" id="OQV24905.1"/>
    </source>
</evidence>
<comment type="caution">
    <text evidence="1">The sequence shown here is derived from an EMBL/GenBank/DDBJ whole genome shotgun (WGS) entry which is preliminary data.</text>
</comment>
<protein>
    <submittedName>
        <fullName evidence="1">Uncharacterized protein</fullName>
    </submittedName>
</protein>
<name>A0A1W0XBL0_HYPEX</name>